<evidence type="ECO:0000313" key="2">
    <source>
        <dbReference type="EMBL" id="PPL20198.1"/>
    </source>
</evidence>
<feature type="transmembrane region" description="Helical" evidence="1">
    <location>
        <begin position="377"/>
        <end position="398"/>
    </location>
</feature>
<keyword evidence="1" id="KW-0812">Transmembrane</keyword>
<feature type="transmembrane region" description="Helical" evidence="1">
    <location>
        <begin position="154"/>
        <end position="171"/>
    </location>
</feature>
<feature type="transmembrane region" description="Helical" evidence="1">
    <location>
        <begin position="243"/>
        <end position="263"/>
    </location>
</feature>
<sequence length="454" mass="48112">MDIDTASHQSPPTPPLRSGAAARFTRWLPPVLIILASLLVGIVHVPQHNAISPIDEYVYIDYYAKVLDQGVVRQGEEVGHYARQELGCRGLRILAPAPDDRCSPAIADDDARFPMGGITSADIYTPLYFGVTRVVAQPLLWLGITDSLTQAGRFAGVFWLAAAGLCLFYALRRLKIGPWAGTGITLLLVGSMPAYWFNTYISTDAPTMFAGALLALLTVRYLQGAGSGWWLVLAAPLITLLKFQNVAVIGAVALTLVFAAFAASAGPFWTRLRGTILHKHTRFAALAVVAAVLAQGAWTVVRALISLGPSPDQGTANDYSLHALLNLMFKYLPGSGAGVDATSTGAMIVTNLAVWIAVAGVLGLVVTAKPGTLKASFAYGTLLMALLIGPLLATAVRISTGYYFSLPERYGLSLFPLFLIAAAVFVQQTGRRAPVAVLGALGVVSYAAMLTVPS</sequence>
<accession>A0ABX5B0D4</accession>
<proteinExistence type="predicted"/>
<feature type="transmembrane region" description="Helical" evidence="1">
    <location>
        <begin position="177"/>
        <end position="197"/>
    </location>
</feature>
<feature type="transmembrane region" description="Helical" evidence="1">
    <location>
        <begin position="283"/>
        <end position="305"/>
    </location>
</feature>
<keyword evidence="1" id="KW-1133">Transmembrane helix</keyword>
<feature type="transmembrane region" description="Helical" evidence="1">
    <location>
        <begin position="345"/>
        <end position="365"/>
    </location>
</feature>
<name>A0ABX5B0D4_9MICO</name>
<feature type="transmembrane region" description="Helical" evidence="1">
    <location>
        <begin position="410"/>
        <end position="426"/>
    </location>
</feature>
<keyword evidence="1" id="KW-0472">Membrane</keyword>
<gene>
    <name evidence="2" type="ORF">GY24_02465</name>
</gene>
<keyword evidence="3" id="KW-1185">Reference proteome</keyword>
<feature type="transmembrane region" description="Helical" evidence="1">
    <location>
        <begin position="433"/>
        <end position="452"/>
    </location>
</feature>
<dbReference type="EMBL" id="MPZN01000004">
    <property type="protein sequence ID" value="PPL20198.1"/>
    <property type="molecule type" value="Genomic_DNA"/>
</dbReference>
<feature type="transmembrane region" description="Helical" evidence="1">
    <location>
        <begin position="209"/>
        <end position="231"/>
    </location>
</feature>
<dbReference type="RefSeq" id="WP_161498665.1">
    <property type="nucleotide sequence ID" value="NZ_MPZN01000004.1"/>
</dbReference>
<evidence type="ECO:0000313" key="3">
    <source>
        <dbReference type="Proteomes" id="UP000237755"/>
    </source>
</evidence>
<evidence type="ECO:0000256" key="1">
    <source>
        <dbReference type="SAM" id="Phobius"/>
    </source>
</evidence>
<feature type="transmembrane region" description="Helical" evidence="1">
    <location>
        <begin position="27"/>
        <end position="45"/>
    </location>
</feature>
<protein>
    <recommendedName>
        <fullName evidence="4">Glycosyltransferase RgtA/B/C/D-like domain-containing protein</fullName>
    </recommendedName>
</protein>
<dbReference type="Proteomes" id="UP000237755">
    <property type="component" value="Unassembled WGS sequence"/>
</dbReference>
<feature type="transmembrane region" description="Helical" evidence="1">
    <location>
        <begin position="123"/>
        <end position="142"/>
    </location>
</feature>
<comment type="caution">
    <text evidence="2">The sequence shown here is derived from an EMBL/GenBank/DDBJ whole genome shotgun (WGS) entry which is preliminary data.</text>
</comment>
<evidence type="ECO:0008006" key="4">
    <source>
        <dbReference type="Google" id="ProtNLM"/>
    </source>
</evidence>
<reference evidence="2 3" key="1">
    <citation type="journal article" date="2008" name="Int. J. Syst. Evol. Microbiol.">
        <title>Leifsonia pindariensis sp. nov., isolated from the Pindari glacier of the Indian Himalayas, and emended description of the genus Leifsonia.</title>
        <authorList>
            <person name="Reddy G.S."/>
            <person name="Prabagaran S.R."/>
            <person name="Shivaji S."/>
        </authorList>
    </citation>
    <scope>NUCLEOTIDE SEQUENCE [LARGE SCALE GENOMIC DNA]</scope>
    <source>
        <strain evidence="2 3">PON 10</strain>
    </source>
</reference>
<organism evidence="2 3">
    <name type="scientific">Microterricola pindariensis</name>
    <dbReference type="NCBI Taxonomy" id="478010"/>
    <lineage>
        <taxon>Bacteria</taxon>
        <taxon>Bacillati</taxon>
        <taxon>Actinomycetota</taxon>
        <taxon>Actinomycetes</taxon>
        <taxon>Micrococcales</taxon>
        <taxon>Microbacteriaceae</taxon>
        <taxon>Microterricola</taxon>
    </lineage>
</organism>